<evidence type="ECO:0000259" key="1">
    <source>
        <dbReference type="Pfam" id="PF13966"/>
    </source>
</evidence>
<reference evidence="2 3" key="1">
    <citation type="journal article" date="2024" name="G3 (Bethesda)">
        <title>Genome assembly of Hibiscus sabdariffa L. provides insights into metabolisms of medicinal natural products.</title>
        <authorList>
            <person name="Kim T."/>
        </authorList>
    </citation>
    <scope>NUCLEOTIDE SEQUENCE [LARGE SCALE GENOMIC DNA]</scope>
    <source>
        <strain evidence="2">TK-2024</strain>
        <tissue evidence="2">Old leaves</tissue>
    </source>
</reference>
<comment type="caution">
    <text evidence="2">The sequence shown here is derived from an EMBL/GenBank/DDBJ whole genome shotgun (WGS) entry which is preliminary data.</text>
</comment>
<accession>A0ABR2U787</accession>
<protein>
    <recommendedName>
        <fullName evidence="1">Reverse transcriptase zinc-binding domain-containing protein</fullName>
    </recommendedName>
</protein>
<name>A0ABR2U787_9ROSI</name>
<proteinExistence type="predicted"/>
<feature type="domain" description="Reverse transcriptase zinc-binding" evidence="1">
    <location>
        <begin position="67"/>
        <end position="134"/>
    </location>
</feature>
<dbReference type="EMBL" id="JBBPBN010000001">
    <property type="protein sequence ID" value="KAK9045582.1"/>
    <property type="molecule type" value="Genomic_DNA"/>
</dbReference>
<dbReference type="Proteomes" id="UP001396334">
    <property type="component" value="Unassembled WGS sequence"/>
</dbReference>
<gene>
    <name evidence="2" type="ORF">V6N11_051491</name>
</gene>
<evidence type="ECO:0000313" key="3">
    <source>
        <dbReference type="Proteomes" id="UP001396334"/>
    </source>
</evidence>
<sequence>MMRGRGNSVHCGCFVLLSYSSRCLIFWCEIWLLLEELGDGIASGISFPTQLCSLLLLLSRQISSVSQCKDWEIISQFRGLPRVRIFLWLCYRGSILANGERQRRHLTEDPSCIICGAVNDDVSHVLRECFVARSLESRLVKTERLDDFLRMECRKWLILNLQQPNYFPVHGIDWDVLFGSLLWCLWLKRNTFVFESAELGSDNTFQCGYRLMEESLRARQLVRRGRLAIIS</sequence>
<keyword evidence="3" id="KW-1185">Reference proteome</keyword>
<evidence type="ECO:0000313" key="2">
    <source>
        <dbReference type="EMBL" id="KAK9045582.1"/>
    </source>
</evidence>
<dbReference type="Pfam" id="PF13966">
    <property type="entry name" value="zf-RVT"/>
    <property type="match status" value="1"/>
</dbReference>
<organism evidence="2 3">
    <name type="scientific">Hibiscus sabdariffa</name>
    <name type="common">roselle</name>
    <dbReference type="NCBI Taxonomy" id="183260"/>
    <lineage>
        <taxon>Eukaryota</taxon>
        <taxon>Viridiplantae</taxon>
        <taxon>Streptophyta</taxon>
        <taxon>Embryophyta</taxon>
        <taxon>Tracheophyta</taxon>
        <taxon>Spermatophyta</taxon>
        <taxon>Magnoliopsida</taxon>
        <taxon>eudicotyledons</taxon>
        <taxon>Gunneridae</taxon>
        <taxon>Pentapetalae</taxon>
        <taxon>rosids</taxon>
        <taxon>malvids</taxon>
        <taxon>Malvales</taxon>
        <taxon>Malvaceae</taxon>
        <taxon>Malvoideae</taxon>
        <taxon>Hibiscus</taxon>
    </lineage>
</organism>
<dbReference type="InterPro" id="IPR026960">
    <property type="entry name" value="RVT-Znf"/>
</dbReference>